<dbReference type="Proteomes" id="UP000254794">
    <property type="component" value="Unassembled WGS sequence"/>
</dbReference>
<evidence type="ECO:0000313" key="1">
    <source>
        <dbReference type="EMBL" id="STX51409.1"/>
    </source>
</evidence>
<dbReference type="AlphaFoldDB" id="A0A378JMI3"/>
<accession>A0A378JMI3</accession>
<reference evidence="1 2" key="1">
    <citation type="submission" date="2018-06" db="EMBL/GenBank/DDBJ databases">
        <authorList>
            <consortium name="Pathogen Informatics"/>
            <person name="Doyle S."/>
        </authorList>
    </citation>
    <scope>NUCLEOTIDE SEQUENCE [LARGE SCALE GENOMIC DNA]</scope>
    <source>
        <strain evidence="1 2">NCTC13316</strain>
    </source>
</reference>
<sequence length="111" mass="12881">MFNMRTTIENKKEEKDSSRALINALKQAIKEYCCTPFFALSYLSYGLRQDVAVQNIIELEELEKKYGDSEIPRKEIMACLISTGPSFSKLVYDCFDQFPETEEKNTNVINY</sequence>
<keyword evidence="2" id="KW-1185">Reference proteome</keyword>
<gene>
    <name evidence="1" type="ORF">NCTC13316_01504</name>
</gene>
<organism evidence="1 2">
    <name type="scientific">Legionella busanensis</name>
    <dbReference type="NCBI Taxonomy" id="190655"/>
    <lineage>
        <taxon>Bacteria</taxon>
        <taxon>Pseudomonadati</taxon>
        <taxon>Pseudomonadota</taxon>
        <taxon>Gammaproteobacteria</taxon>
        <taxon>Legionellales</taxon>
        <taxon>Legionellaceae</taxon>
        <taxon>Legionella</taxon>
    </lineage>
</organism>
<protein>
    <submittedName>
        <fullName evidence="1">Uncharacterized protein</fullName>
    </submittedName>
</protein>
<dbReference type="EMBL" id="UGOD01000001">
    <property type="protein sequence ID" value="STX51409.1"/>
    <property type="molecule type" value="Genomic_DNA"/>
</dbReference>
<proteinExistence type="predicted"/>
<evidence type="ECO:0000313" key="2">
    <source>
        <dbReference type="Proteomes" id="UP000254794"/>
    </source>
</evidence>
<name>A0A378JMI3_9GAMM</name>